<dbReference type="PANTHER" id="PTHR37539:SF1">
    <property type="entry name" value="ER-BOUND OXYGENASE MPAB_MPAB'_RUBBER OXYGENASE CATALYTIC DOMAIN-CONTAINING PROTEIN"/>
    <property type="match status" value="1"/>
</dbReference>
<comment type="caution">
    <text evidence="3">The sequence shown here is derived from an EMBL/GenBank/DDBJ whole genome shotgun (WGS) entry which is preliminary data.</text>
</comment>
<protein>
    <submittedName>
        <fullName evidence="3">DUF2236 domain-containing protein</fullName>
    </submittedName>
</protein>
<evidence type="ECO:0000313" key="4">
    <source>
        <dbReference type="Proteomes" id="UP001521150"/>
    </source>
</evidence>
<dbReference type="PANTHER" id="PTHR37539">
    <property type="entry name" value="SECRETED PROTEIN-RELATED"/>
    <property type="match status" value="1"/>
</dbReference>
<keyword evidence="4" id="KW-1185">Reference proteome</keyword>
<dbReference type="PROSITE" id="PS51318">
    <property type="entry name" value="TAT"/>
    <property type="match status" value="1"/>
</dbReference>
<name>A0ABS8Z8Z3_9PSEU</name>
<dbReference type="InterPro" id="IPR037473">
    <property type="entry name" value="Lcp-like"/>
</dbReference>
<dbReference type="Pfam" id="PF09995">
    <property type="entry name" value="MPAB_Lcp_cat"/>
    <property type="match status" value="1"/>
</dbReference>
<feature type="region of interest" description="Disordered" evidence="1">
    <location>
        <begin position="29"/>
        <end position="52"/>
    </location>
</feature>
<feature type="compositionally biased region" description="Gly residues" evidence="1">
    <location>
        <begin position="31"/>
        <end position="42"/>
    </location>
</feature>
<sequence length="405" mass="43995">MEGFSRRKMLIVSGGVLGGLGMAGPAEASGSGLGAGESGHGAGVSEADGSDPRWVWDPDADPVAAGILDRGQVPEVNRLLRTWTRNDQPLPAGLPADLRAFVEQARNLPTWAEQSTLDRAAGFVENKGTYLILLYGLGGGMLSCAIPNEARAVYYSKGGADLKDRAAKTGKLGYDIQEPNAFRPDGHLLVTAVKTRLVHAAVRHLLPQSPYWKQGIPISQNDMLVTWHTLPTFVMRKLTEWRVRITPAESAAFLHVWRVTAHMLGIQDHFIPATWEAVNAQSKQVLDPALARTREGVDLADQILTISAKGITPSGSTRPLLNALARYLVGDHVADLAAIPREPVWGPLVRTGFPAWVALRENLTLLPLVPKIAWTIDEAVRKYILFYLSGGKQIDIEIPDTNRPS</sequence>
<dbReference type="InterPro" id="IPR006311">
    <property type="entry name" value="TAT_signal"/>
</dbReference>
<feature type="domain" description="ER-bound oxygenase mpaB/mpaB'/Rubber oxygenase catalytic" evidence="2">
    <location>
        <begin position="133"/>
        <end position="345"/>
    </location>
</feature>
<proteinExistence type="predicted"/>
<reference evidence="3 4" key="1">
    <citation type="submission" date="2021-12" db="EMBL/GenBank/DDBJ databases">
        <title>Genome sequence of Kibdelosporangium philippinense ATCC 49844.</title>
        <authorList>
            <person name="Fedorov E.A."/>
            <person name="Omeragic M."/>
            <person name="Shalygina K.F."/>
            <person name="Maclea K.S."/>
        </authorList>
    </citation>
    <scope>NUCLEOTIDE SEQUENCE [LARGE SCALE GENOMIC DNA]</scope>
    <source>
        <strain evidence="3 4">ATCC 49844</strain>
    </source>
</reference>
<accession>A0ABS8Z8Z3</accession>
<organism evidence="3 4">
    <name type="scientific">Kibdelosporangium philippinense</name>
    <dbReference type="NCBI Taxonomy" id="211113"/>
    <lineage>
        <taxon>Bacteria</taxon>
        <taxon>Bacillati</taxon>
        <taxon>Actinomycetota</taxon>
        <taxon>Actinomycetes</taxon>
        <taxon>Pseudonocardiales</taxon>
        <taxon>Pseudonocardiaceae</taxon>
        <taxon>Kibdelosporangium</taxon>
    </lineage>
</organism>
<dbReference type="RefSeq" id="WP_233724583.1">
    <property type="nucleotide sequence ID" value="NZ_JAJVCN010000001.1"/>
</dbReference>
<dbReference type="InterPro" id="IPR018713">
    <property type="entry name" value="MPAB/Lcp_cat_dom"/>
</dbReference>
<gene>
    <name evidence="3" type="ORF">LWC34_09280</name>
</gene>
<evidence type="ECO:0000313" key="3">
    <source>
        <dbReference type="EMBL" id="MCE7003018.1"/>
    </source>
</evidence>
<dbReference type="EMBL" id="JAJVCN010000001">
    <property type="protein sequence ID" value="MCE7003018.1"/>
    <property type="molecule type" value="Genomic_DNA"/>
</dbReference>
<dbReference type="Proteomes" id="UP001521150">
    <property type="component" value="Unassembled WGS sequence"/>
</dbReference>
<evidence type="ECO:0000256" key="1">
    <source>
        <dbReference type="SAM" id="MobiDB-lite"/>
    </source>
</evidence>
<evidence type="ECO:0000259" key="2">
    <source>
        <dbReference type="Pfam" id="PF09995"/>
    </source>
</evidence>